<dbReference type="Pfam" id="PF00400">
    <property type="entry name" value="WD40"/>
    <property type="match status" value="1"/>
</dbReference>
<feature type="repeat" description="WD" evidence="3">
    <location>
        <begin position="217"/>
        <end position="257"/>
    </location>
</feature>
<accession>A0A0S4J9K0</accession>
<feature type="coiled-coil region" evidence="4">
    <location>
        <begin position="1051"/>
        <end position="1085"/>
    </location>
</feature>
<gene>
    <name evidence="5" type="ORF">BSAL_00025</name>
</gene>
<dbReference type="SMART" id="SM00320">
    <property type="entry name" value="WD40"/>
    <property type="match status" value="3"/>
</dbReference>
<feature type="coiled-coil region" evidence="4">
    <location>
        <begin position="586"/>
        <end position="656"/>
    </location>
</feature>
<keyword evidence="1 3" id="KW-0853">WD repeat</keyword>
<evidence type="ECO:0000256" key="2">
    <source>
        <dbReference type="ARBA" id="ARBA00022737"/>
    </source>
</evidence>
<organism evidence="5 6">
    <name type="scientific">Bodo saltans</name>
    <name type="common">Flagellated protozoan</name>
    <dbReference type="NCBI Taxonomy" id="75058"/>
    <lineage>
        <taxon>Eukaryota</taxon>
        <taxon>Discoba</taxon>
        <taxon>Euglenozoa</taxon>
        <taxon>Kinetoplastea</taxon>
        <taxon>Metakinetoplastina</taxon>
        <taxon>Eubodonida</taxon>
        <taxon>Bodonidae</taxon>
        <taxon>Bodo</taxon>
    </lineage>
</organism>
<protein>
    <submittedName>
        <fullName evidence="5">WD40 repeat-containing protein, putative</fullName>
    </submittedName>
</protein>
<evidence type="ECO:0000256" key="1">
    <source>
        <dbReference type="ARBA" id="ARBA00022574"/>
    </source>
</evidence>
<dbReference type="VEuPathDB" id="TriTrypDB:BSAL_00025"/>
<dbReference type="SUPFAM" id="SSF50978">
    <property type="entry name" value="WD40 repeat-like"/>
    <property type="match status" value="1"/>
</dbReference>
<reference evidence="6" key="1">
    <citation type="submission" date="2015-09" db="EMBL/GenBank/DDBJ databases">
        <authorList>
            <consortium name="Pathogen Informatics"/>
        </authorList>
    </citation>
    <scope>NUCLEOTIDE SEQUENCE [LARGE SCALE GENOMIC DNA]</scope>
    <source>
        <strain evidence="6">Lake Konstanz</strain>
    </source>
</reference>
<dbReference type="Gene3D" id="2.130.10.10">
    <property type="entry name" value="YVTN repeat-like/Quinoprotein amine dehydrogenase"/>
    <property type="match status" value="1"/>
</dbReference>
<evidence type="ECO:0000313" key="6">
    <source>
        <dbReference type="Proteomes" id="UP000051952"/>
    </source>
</evidence>
<dbReference type="InterPro" id="IPR001680">
    <property type="entry name" value="WD40_rpt"/>
</dbReference>
<dbReference type="AlphaFoldDB" id="A0A0S4J9K0"/>
<dbReference type="InterPro" id="IPR015943">
    <property type="entry name" value="WD40/YVTN_repeat-like_dom_sf"/>
</dbReference>
<dbReference type="EMBL" id="CYKH01001399">
    <property type="protein sequence ID" value="CUG86809.1"/>
    <property type="molecule type" value="Genomic_DNA"/>
</dbReference>
<feature type="coiled-coil region" evidence="4">
    <location>
        <begin position="1199"/>
        <end position="1226"/>
    </location>
</feature>
<dbReference type="InterPro" id="IPR036322">
    <property type="entry name" value="WD40_repeat_dom_sf"/>
</dbReference>
<name>A0A0S4J9K0_BODSA</name>
<evidence type="ECO:0000256" key="4">
    <source>
        <dbReference type="SAM" id="Coils"/>
    </source>
</evidence>
<sequence length="1264" mass="142391">MISLVNTYPTSDTVIACAVDKDTVWTAELNGWVRGRNSSDCSIVRHYRLPHGVDPTSLVVMHNCLWVGRSDGAITALDTDTLEQVREFHHHDESVTSLCVLPNGRVASACAAGVVAMWDEETLNCLASRQIRRVGPVNCIVYSAQQRYLVTHDDDHQLVFLALGDANALPLSTITRVIGHQLEILSLVAMTSRVWSSSQDETIRCWDFQTSSCLFTLVHHRAPVHHISLVGTELLFSASLDGAYVLWDIERGSVKHSETIVPINRNESPMTGSEKTAKQFVFCAAHVGYCAVPRLWASVTNGSILGFSANASITASGFDLARRDELSVLRNRVPFTEQELGIFMLEKKSLFEATLRRTQFDSSVLLLFQEEQSLRSELCTQHHAQLLGFRDATVAFLLARVLDLDVALSALHEESSAEHRGWVDELDSTKRALHNTQVELQRLELDRLEQSKAAQTHHSKIVELEAELSRVSAGEKSLALVSESLQLVQDKLLAVEAECIASKEQLSASYKMLSDVTESESRKEQYIIELEDERSNLFAKFSVLEESFIALDRYNKGIAAELAAAKADCSTWQSRCTKLEMDASILQEERSNALALNEQLRLAMRELNDSTQCNAELGASAVAQLELLVADTARRADALSKELLQSRLQIDKLECEAEVSRLLSEEREMRSNLVNEHAFVLMPAQHDFVLSTVSLDVATLLAPHTKSSSRDAKTQCKMMSERCETFVALSEALVIDRDQCRSALRDAESSISLLTLRGNQLAADIAASKSDEVARLKELHDSFDCEMKSRSHEFDASLSHALAMQKMDLEMNHSALVERDRADYELRMHQILDERDSHIEAANLEIRAHIRQIQDLEDDAMRKHRDHESLLTERRREMNDMAHELKTQVVRITADRDQLRSLVSQAQQRLSVEESACRLLREENSQLQENNDLISKHVLEVESALEEKLTSAHVEINRWHDRFQALVATNRKLELQCSTLESRCTAEENVAASLRQENIEMMSKLGFVSAHMRDTETAVTERLLQTQLQLNETSEKLQSALALCAQHEVQLSNADAVLSRQQSDMQSLREELEHARNTERQLSHNLKESTMEVDRAISKLDHEGTLRERAVSALDASKHECSRLSLIINEEAARHRRKEADLTAQLDEAHRTSRAGESSLRLVEAELLDARRKVERSEFARLSIEKEASDAARRFEEVSQRQRDALHEANQKLMSMQDEISRISMRLAASDMASSKLRASHRDKDELLSLLASEVRHHPKVASY</sequence>
<keyword evidence="2" id="KW-0677">Repeat</keyword>
<evidence type="ECO:0000313" key="5">
    <source>
        <dbReference type="EMBL" id="CUG86809.1"/>
    </source>
</evidence>
<proteinExistence type="predicted"/>
<evidence type="ECO:0000256" key="3">
    <source>
        <dbReference type="PROSITE-ProRule" id="PRU00221"/>
    </source>
</evidence>
<feature type="coiled-coil region" evidence="4">
    <location>
        <begin position="903"/>
        <end position="930"/>
    </location>
</feature>
<dbReference type="PROSITE" id="PS50082">
    <property type="entry name" value="WD_REPEATS_2"/>
    <property type="match status" value="2"/>
</dbReference>
<keyword evidence="4" id="KW-0175">Coiled coil</keyword>
<dbReference type="PANTHER" id="PTHR19848">
    <property type="entry name" value="WD40 REPEAT PROTEIN"/>
    <property type="match status" value="1"/>
</dbReference>
<dbReference type="OMA" id="MSERCET"/>
<dbReference type="Proteomes" id="UP000051952">
    <property type="component" value="Unassembled WGS sequence"/>
</dbReference>
<keyword evidence="6" id="KW-1185">Reference proteome</keyword>
<dbReference type="PANTHER" id="PTHR19848:SF8">
    <property type="entry name" value="F-BOX AND WD REPEAT DOMAIN CONTAINING 7"/>
    <property type="match status" value="1"/>
</dbReference>
<feature type="repeat" description="WD" evidence="3">
    <location>
        <begin position="177"/>
        <end position="216"/>
    </location>
</feature>